<keyword evidence="5 10" id="KW-0545">Nucleotide biosynthesis</keyword>
<keyword evidence="8 10" id="KW-0067">ATP-binding</keyword>
<dbReference type="EMBL" id="BLLG01000007">
    <property type="protein sequence ID" value="GFH36753.1"/>
    <property type="molecule type" value="Genomic_DNA"/>
</dbReference>
<comment type="catalytic activity">
    <reaction evidence="9 10">
        <text>dTMP + ATP = dTDP + ADP</text>
        <dbReference type="Rhea" id="RHEA:13517"/>
        <dbReference type="ChEBI" id="CHEBI:30616"/>
        <dbReference type="ChEBI" id="CHEBI:58369"/>
        <dbReference type="ChEBI" id="CHEBI:63528"/>
        <dbReference type="ChEBI" id="CHEBI:456216"/>
        <dbReference type="EC" id="2.7.4.9"/>
    </reaction>
</comment>
<dbReference type="GO" id="GO:0005524">
    <property type="term" value="F:ATP binding"/>
    <property type="evidence" value="ECO:0007669"/>
    <property type="project" value="UniProtKB-UniRule"/>
</dbReference>
<feature type="domain" description="Thymidylate kinase-like" evidence="12">
    <location>
        <begin position="11"/>
        <end position="151"/>
    </location>
</feature>
<sequence length="218" mass="23502">MTVHPGLFVTVDGPSAVGKSTTVAELGRLLVDRRRRVHTTTEPSTSELGEFTRAKANHIHGRALACLVAANRYEHIEVELDPLLKAGETVICDRYLASSLVLQQLDGVPEPFVLALNRHILLPDLAVILTADPASIAARLAERGKRHRFHDDPDGPAREVALYREAAQTLMTLGVEVLVLDSTDATPTDVAKRIADALPPSGGSVDNPTDPDDRTVNS</sequence>
<evidence type="ECO:0000313" key="14">
    <source>
        <dbReference type="Proteomes" id="UP000484988"/>
    </source>
</evidence>
<dbReference type="CDD" id="cd01672">
    <property type="entry name" value="TMPK"/>
    <property type="match status" value="1"/>
</dbReference>
<evidence type="ECO:0000256" key="4">
    <source>
        <dbReference type="ARBA" id="ARBA00022679"/>
    </source>
</evidence>
<dbReference type="GO" id="GO:0006233">
    <property type="term" value="P:dTDP biosynthetic process"/>
    <property type="evidence" value="ECO:0007669"/>
    <property type="project" value="InterPro"/>
</dbReference>
<dbReference type="GO" id="GO:0006235">
    <property type="term" value="P:dTTP biosynthetic process"/>
    <property type="evidence" value="ECO:0007669"/>
    <property type="project" value="UniProtKB-UniRule"/>
</dbReference>
<dbReference type="EC" id="2.7.4.9" evidence="2 10"/>
<evidence type="ECO:0000259" key="12">
    <source>
        <dbReference type="Pfam" id="PF02223"/>
    </source>
</evidence>
<keyword evidence="7 10" id="KW-0418">Kinase</keyword>
<dbReference type="GO" id="GO:0005737">
    <property type="term" value="C:cytoplasm"/>
    <property type="evidence" value="ECO:0007669"/>
    <property type="project" value="TreeGrafter"/>
</dbReference>
<evidence type="ECO:0000256" key="8">
    <source>
        <dbReference type="ARBA" id="ARBA00022840"/>
    </source>
</evidence>
<dbReference type="NCBIfam" id="TIGR00041">
    <property type="entry name" value="DTMP_kinase"/>
    <property type="match status" value="1"/>
</dbReference>
<keyword evidence="14" id="KW-1185">Reference proteome</keyword>
<reference evidence="13 14" key="1">
    <citation type="submission" date="2020-02" db="EMBL/GenBank/DDBJ databases">
        <title>Whole Genome Shotgun Sequence of Streptomyces sp. strain CWH03.</title>
        <authorList>
            <person name="Dohra H."/>
            <person name="Kodani S."/>
            <person name="Yamamura H."/>
        </authorList>
    </citation>
    <scope>NUCLEOTIDE SEQUENCE [LARGE SCALE GENOMIC DNA]</scope>
    <source>
        <strain evidence="13 14">CWH03</strain>
    </source>
</reference>
<dbReference type="PANTHER" id="PTHR10344">
    <property type="entry name" value="THYMIDYLATE KINASE"/>
    <property type="match status" value="1"/>
</dbReference>
<comment type="caution">
    <text evidence="13">The sequence shown here is derived from an EMBL/GenBank/DDBJ whole genome shotgun (WGS) entry which is preliminary data.</text>
</comment>
<comment type="caution">
    <text evidence="10">Lacks conserved residue(s) required for the propagation of feature annotation.</text>
</comment>
<proteinExistence type="inferred from homology"/>
<evidence type="ECO:0000256" key="2">
    <source>
        <dbReference type="ARBA" id="ARBA00012980"/>
    </source>
</evidence>
<evidence type="ECO:0000256" key="6">
    <source>
        <dbReference type="ARBA" id="ARBA00022741"/>
    </source>
</evidence>
<evidence type="ECO:0000256" key="10">
    <source>
        <dbReference type="HAMAP-Rule" id="MF_00165"/>
    </source>
</evidence>
<evidence type="ECO:0000256" key="5">
    <source>
        <dbReference type="ARBA" id="ARBA00022727"/>
    </source>
</evidence>
<dbReference type="PANTHER" id="PTHR10344:SF4">
    <property type="entry name" value="UMP-CMP KINASE 2, MITOCHONDRIAL"/>
    <property type="match status" value="1"/>
</dbReference>
<accession>A0A6A0AWL3</accession>
<evidence type="ECO:0000256" key="1">
    <source>
        <dbReference type="ARBA" id="ARBA00009776"/>
    </source>
</evidence>
<evidence type="ECO:0000256" key="9">
    <source>
        <dbReference type="ARBA" id="ARBA00048743"/>
    </source>
</evidence>
<dbReference type="Pfam" id="PF02223">
    <property type="entry name" value="Thymidylate_kin"/>
    <property type="match status" value="1"/>
</dbReference>
<name>A0A6A0AWL3_9ACTN</name>
<keyword evidence="4 10" id="KW-0808">Transferase</keyword>
<dbReference type="RefSeq" id="WP_173264605.1">
    <property type="nucleotide sequence ID" value="NZ_BLLG01000007.1"/>
</dbReference>
<dbReference type="HAMAP" id="MF_00165">
    <property type="entry name" value="Thymidylate_kinase"/>
    <property type="match status" value="1"/>
</dbReference>
<evidence type="ECO:0000313" key="13">
    <source>
        <dbReference type="EMBL" id="GFH36753.1"/>
    </source>
</evidence>
<dbReference type="SUPFAM" id="SSF52540">
    <property type="entry name" value="P-loop containing nucleoside triphosphate hydrolases"/>
    <property type="match status" value="1"/>
</dbReference>
<dbReference type="GO" id="GO:0006227">
    <property type="term" value="P:dUDP biosynthetic process"/>
    <property type="evidence" value="ECO:0007669"/>
    <property type="project" value="TreeGrafter"/>
</dbReference>
<evidence type="ECO:0000256" key="7">
    <source>
        <dbReference type="ARBA" id="ARBA00022777"/>
    </source>
</evidence>
<gene>
    <name evidence="10 13" type="primary">tmk</name>
    <name evidence="13" type="ORF">SCWH03_29860</name>
</gene>
<protein>
    <recommendedName>
        <fullName evidence="3 10">Thymidylate kinase</fullName>
        <ecNumber evidence="2 10">2.7.4.9</ecNumber>
    </recommendedName>
    <alternativeName>
        <fullName evidence="10">dTMP kinase</fullName>
    </alternativeName>
</protein>
<dbReference type="InterPro" id="IPR018094">
    <property type="entry name" value="Thymidylate_kinase"/>
</dbReference>
<dbReference type="InterPro" id="IPR027417">
    <property type="entry name" value="P-loop_NTPase"/>
</dbReference>
<dbReference type="Gene3D" id="3.40.50.300">
    <property type="entry name" value="P-loop containing nucleotide triphosphate hydrolases"/>
    <property type="match status" value="1"/>
</dbReference>
<keyword evidence="6 10" id="KW-0547">Nucleotide-binding</keyword>
<evidence type="ECO:0000256" key="11">
    <source>
        <dbReference type="SAM" id="MobiDB-lite"/>
    </source>
</evidence>
<feature type="region of interest" description="Disordered" evidence="11">
    <location>
        <begin position="195"/>
        <end position="218"/>
    </location>
</feature>
<dbReference type="AlphaFoldDB" id="A0A6A0AWL3"/>
<dbReference type="InterPro" id="IPR039430">
    <property type="entry name" value="Thymidylate_kin-like_dom"/>
</dbReference>
<dbReference type="Proteomes" id="UP000484988">
    <property type="component" value="Unassembled WGS sequence"/>
</dbReference>
<comment type="similarity">
    <text evidence="1 10">Belongs to the thymidylate kinase family.</text>
</comment>
<comment type="function">
    <text evidence="10">Phosphorylation of dTMP to form dTDP in both de novo and salvage pathways of dTTP synthesis.</text>
</comment>
<evidence type="ECO:0000256" key="3">
    <source>
        <dbReference type="ARBA" id="ARBA00017144"/>
    </source>
</evidence>
<dbReference type="GO" id="GO:0004798">
    <property type="term" value="F:dTMP kinase activity"/>
    <property type="evidence" value="ECO:0007669"/>
    <property type="project" value="UniProtKB-UniRule"/>
</dbReference>
<organism evidence="13 14">
    <name type="scientific">Streptomyces pacificus</name>
    <dbReference type="NCBI Taxonomy" id="2705029"/>
    <lineage>
        <taxon>Bacteria</taxon>
        <taxon>Bacillati</taxon>
        <taxon>Actinomycetota</taxon>
        <taxon>Actinomycetes</taxon>
        <taxon>Kitasatosporales</taxon>
        <taxon>Streptomycetaceae</taxon>
        <taxon>Streptomyces</taxon>
    </lineage>
</organism>